<name>A0A892ZG08_9NEIS</name>
<keyword evidence="2" id="KW-1185">Reference proteome</keyword>
<dbReference type="EMBL" id="CP069798">
    <property type="protein sequence ID" value="QRQ81490.1"/>
    <property type="molecule type" value="Genomic_DNA"/>
</dbReference>
<dbReference type="RefSeq" id="WP_230338784.1">
    <property type="nucleotide sequence ID" value="NZ_CP069798.1"/>
</dbReference>
<dbReference type="Proteomes" id="UP000653156">
    <property type="component" value="Chromosome"/>
</dbReference>
<evidence type="ECO:0000313" key="1">
    <source>
        <dbReference type="EMBL" id="QRQ81490.1"/>
    </source>
</evidence>
<gene>
    <name evidence="1" type="ORF">JQU52_12400</name>
</gene>
<accession>A0A892ZG08</accession>
<dbReference type="PROSITE" id="PS51257">
    <property type="entry name" value="PROKAR_LIPOPROTEIN"/>
    <property type="match status" value="1"/>
</dbReference>
<proteinExistence type="predicted"/>
<protein>
    <submittedName>
        <fullName evidence="1">Uncharacterized protein</fullName>
    </submittedName>
</protein>
<dbReference type="AlphaFoldDB" id="A0A892ZG08"/>
<evidence type="ECO:0000313" key="2">
    <source>
        <dbReference type="Proteomes" id="UP000653156"/>
    </source>
</evidence>
<reference evidence="1" key="1">
    <citation type="submission" date="2021-02" db="EMBL/GenBank/DDBJ databases">
        <title>Neisseriaceae sp. 26B isolated from the cloaca of a Common Toad-headed Turtle (Mesoclemmys nasuta).</title>
        <authorList>
            <person name="Spergser J."/>
            <person name="Busse H.-J."/>
        </authorList>
    </citation>
    <scope>NUCLEOTIDE SEQUENCE</scope>
    <source>
        <strain evidence="1">26B</strain>
    </source>
</reference>
<sequence length="79" mass="8203">MAVLVNKNLAAGSGLGGGIFFSACGAGFDGVIKGSTFGGLKNMLSATVLHIRFPFYSSYTNSKNNLTALARLSSKRTIL</sequence>
<organism evidence="1 2">
    <name type="scientific">Paralysiella testudinis</name>
    <dbReference type="NCBI Taxonomy" id="2809020"/>
    <lineage>
        <taxon>Bacteria</taxon>
        <taxon>Pseudomonadati</taxon>
        <taxon>Pseudomonadota</taxon>
        <taxon>Betaproteobacteria</taxon>
        <taxon>Neisseriales</taxon>
        <taxon>Neisseriaceae</taxon>
        <taxon>Paralysiella</taxon>
    </lineage>
</organism>
<dbReference type="KEGG" id="ptes:JQU52_12400"/>